<dbReference type="InterPro" id="IPR008948">
    <property type="entry name" value="L-Aspartase-like"/>
</dbReference>
<dbReference type="EMBL" id="CP034759">
    <property type="protein sequence ID" value="QBG36381.1"/>
    <property type="molecule type" value="Genomic_DNA"/>
</dbReference>
<dbReference type="InterPro" id="IPR018951">
    <property type="entry name" value="Fumarase_C_C"/>
</dbReference>
<dbReference type="GO" id="GO:0006531">
    <property type="term" value="P:aspartate metabolic process"/>
    <property type="evidence" value="ECO:0007669"/>
    <property type="project" value="TreeGrafter"/>
</dbReference>
<dbReference type="FunFam" id="1.10.275.10:FF:000001">
    <property type="entry name" value="Fumarate hydratase, mitochondrial"/>
    <property type="match status" value="1"/>
</dbReference>
<feature type="domain" description="Fumarase C C-terminal" evidence="3">
    <location>
        <begin position="411"/>
        <end position="464"/>
    </location>
</feature>
<keyword evidence="1 4" id="KW-0456">Lyase</keyword>
<evidence type="ECO:0000259" key="2">
    <source>
        <dbReference type="Pfam" id="PF00206"/>
    </source>
</evidence>
<dbReference type="PANTHER" id="PTHR42696">
    <property type="entry name" value="ASPARTATE AMMONIA-LYASE"/>
    <property type="match status" value="1"/>
</dbReference>
<reference evidence="4 5" key="1">
    <citation type="submission" date="2018-12" db="EMBL/GenBank/DDBJ databases">
        <title>Complete genome of Litorilituus sediminis.</title>
        <authorList>
            <person name="Liu A."/>
            <person name="Rong J."/>
        </authorList>
    </citation>
    <scope>NUCLEOTIDE SEQUENCE [LARGE SCALE GENOMIC DNA]</scope>
    <source>
        <strain evidence="4 5">JCM 17549</strain>
    </source>
</reference>
<feature type="domain" description="Fumarate lyase N-terminal" evidence="2">
    <location>
        <begin position="16"/>
        <end position="345"/>
    </location>
</feature>
<dbReference type="PANTHER" id="PTHR42696:SF2">
    <property type="entry name" value="ASPARTATE AMMONIA-LYASE"/>
    <property type="match status" value="1"/>
</dbReference>
<dbReference type="Pfam" id="PF00206">
    <property type="entry name" value="Lyase_1"/>
    <property type="match status" value="1"/>
</dbReference>
<dbReference type="Gene3D" id="1.20.200.10">
    <property type="entry name" value="Fumarase/aspartase (Central domain)"/>
    <property type="match status" value="1"/>
</dbReference>
<dbReference type="InterPro" id="IPR051546">
    <property type="entry name" value="Aspartate_Ammonia-Lyase"/>
</dbReference>
<dbReference type="FunFam" id="1.10.40.30:FF:000002">
    <property type="entry name" value="Fumarate hydratase class II"/>
    <property type="match status" value="1"/>
</dbReference>
<dbReference type="OrthoDB" id="9802809at2"/>
<dbReference type="KEGG" id="lsd:EMK97_11975"/>
<dbReference type="RefSeq" id="WP_130602478.1">
    <property type="nucleotide sequence ID" value="NZ_CP034759.1"/>
</dbReference>
<dbReference type="SUPFAM" id="SSF48557">
    <property type="entry name" value="L-aspartase-like"/>
    <property type="match status" value="1"/>
</dbReference>
<dbReference type="Gene3D" id="1.10.40.30">
    <property type="entry name" value="Fumarase/aspartase (C-terminal domain)"/>
    <property type="match status" value="1"/>
</dbReference>
<evidence type="ECO:0000259" key="3">
    <source>
        <dbReference type="Pfam" id="PF10415"/>
    </source>
</evidence>
<dbReference type="GO" id="GO:0005829">
    <property type="term" value="C:cytosol"/>
    <property type="evidence" value="ECO:0007669"/>
    <property type="project" value="TreeGrafter"/>
</dbReference>
<dbReference type="PRINTS" id="PR00149">
    <property type="entry name" value="FUMRATELYASE"/>
</dbReference>
<organism evidence="4 5">
    <name type="scientific">Litorilituus sediminis</name>
    <dbReference type="NCBI Taxonomy" id="718192"/>
    <lineage>
        <taxon>Bacteria</taxon>
        <taxon>Pseudomonadati</taxon>
        <taxon>Pseudomonadota</taxon>
        <taxon>Gammaproteobacteria</taxon>
        <taxon>Alteromonadales</taxon>
        <taxon>Colwelliaceae</taxon>
        <taxon>Litorilituus</taxon>
    </lineage>
</organism>
<dbReference type="InterPro" id="IPR020557">
    <property type="entry name" value="Fumarate_lyase_CS"/>
</dbReference>
<proteinExistence type="predicted"/>
<dbReference type="InterPro" id="IPR022761">
    <property type="entry name" value="Fumarate_lyase_N"/>
</dbReference>
<dbReference type="Pfam" id="PF10415">
    <property type="entry name" value="FumaraseC_C"/>
    <property type="match status" value="1"/>
</dbReference>
<dbReference type="GO" id="GO:0008797">
    <property type="term" value="F:aspartate ammonia-lyase activity"/>
    <property type="evidence" value="ECO:0007669"/>
    <property type="project" value="TreeGrafter"/>
</dbReference>
<dbReference type="FunFam" id="1.20.200.10:FF:000001">
    <property type="entry name" value="Fumarate hydratase, mitochondrial"/>
    <property type="match status" value="1"/>
</dbReference>
<evidence type="ECO:0000313" key="4">
    <source>
        <dbReference type="EMBL" id="QBG36381.1"/>
    </source>
</evidence>
<dbReference type="CDD" id="cd01357">
    <property type="entry name" value="Aspartase"/>
    <property type="match status" value="1"/>
</dbReference>
<dbReference type="Gene3D" id="1.10.275.10">
    <property type="entry name" value="Fumarase/aspartase (N-terminal domain)"/>
    <property type="match status" value="1"/>
</dbReference>
<dbReference type="AlphaFoldDB" id="A0A4P6P4D6"/>
<dbReference type="InterPro" id="IPR000362">
    <property type="entry name" value="Fumarate_lyase_fam"/>
</dbReference>
<protein>
    <submittedName>
        <fullName evidence="4">Aspartate ammonia-lyase</fullName>
    </submittedName>
</protein>
<evidence type="ECO:0000313" key="5">
    <source>
        <dbReference type="Proteomes" id="UP000290244"/>
    </source>
</evidence>
<name>A0A4P6P4D6_9GAMM</name>
<gene>
    <name evidence="4" type="ORF">EMK97_11975</name>
</gene>
<dbReference type="GO" id="GO:0006099">
    <property type="term" value="P:tricarboxylic acid cycle"/>
    <property type="evidence" value="ECO:0007669"/>
    <property type="project" value="InterPro"/>
</dbReference>
<accession>A0A4P6P4D6</accession>
<keyword evidence="5" id="KW-1185">Reference proteome</keyword>
<dbReference type="InterPro" id="IPR024083">
    <property type="entry name" value="Fumarase/histidase_N"/>
</dbReference>
<dbReference type="PROSITE" id="PS00163">
    <property type="entry name" value="FUMARATE_LYASES"/>
    <property type="match status" value="1"/>
</dbReference>
<sequence length="466" mass="50482">MTTKNTRIEHDLLGSMTLSNEHYYGIQTQRAIDNFQLSPNKLQDYPELIQALAMVKHACAQANEQLNLLSHEKAQAITSAAKQVIAGNFNDSFPIDMIQGGAGTSTNMNINEVIANIALTDMGHEKGQYQFMHPNSDVNMSQSTNDVYPSAVRLSILLKQAPLLAAVTELMDAFDNKAEQFSDIIKLARTQLQDAVPMTLGQEFKGFASTLKEDIRLLESMGELLKEVNLGGTAVGTGINTQKGYANLAVNALADITDMQFSLAEDLVEASSDMGAFVIYSATLKRLAIKLSKIANDLRLLSMGPRAGLSEINLPARQPGSSIMPGKVNPVIPEAVSQCAYQVTGNDVAVSMAAEAGQLQLNAMEPLIAVNILESMSILTKASTMFTKLCVQDISANEARCKDLLDNSLGLVTALNPYLGYEVSSQLAKTALTTNTSLIDLIREQQLLTEQQLTDIFQVSKMTQPS</sequence>
<evidence type="ECO:0000256" key="1">
    <source>
        <dbReference type="ARBA" id="ARBA00023239"/>
    </source>
</evidence>
<dbReference type="NCBIfam" id="NF008909">
    <property type="entry name" value="PRK12273.1"/>
    <property type="match status" value="1"/>
</dbReference>
<dbReference type="Proteomes" id="UP000290244">
    <property type="component" value="Chromosome"/>
</dbReference>